<accession>A0A644W2C7</accession>
<name>A0A644W2C7_9ZZZZ</name>
<dbReference type="AlphaFoldDB" id="A0A644W2C7"/>
<organism evidence="1">
    <name type="scientific">bioreactor metagenome</name>
    <dbReference type="NCBI Taxonomy" id="1076179"/>
    <lineage>
        <taxon>unclassified sequences</taxon>
        <taxon>metagenomes</taxon>
        <taxon>ecological metagenomes</taxon>
    </lineage>
</organism>
<reference evidence="1" key="1">
    <citation type="submission" date="2019-08" db="EMBL/GenBank/DDBJ databases">
        <authorList>
            <person name="Kucharzyk K."/>
            <person name="Murdoch R.W."/>
            <person name="Higgins S."/>
            <person name="Loffler F."/>
        </authorList>
    </citation>
    <scope>NUCLEOTIDE SEQUENCE</scope>
</reference>
<comment type="caution">
    <text evidence="1">The sequence shown here is derived from an EMBL/GenBank/DDBJ whole genome shotgun (WGS) entry which is preliminary data.</text>
</comment>
<proteinExistence type="predicted"/>
<dbReference type="EMBL" id="VSSQ01000570">
    <property type="protein sequence ID" value="MPL97686.1"/>
    <property type="molecule type" value="Genomic_DNA"/>
</dbReference>
<gene>
    <name evidence="1" type="ORF">SDC9_43879</name>
</gene>
<protein>
    <submittedName>
        <fullName evidence="1">Uncharacterized protein</fullName>
    </submittedName>
</protein>
<evidence type="ECO:0000313" key="1">
    <source>
        <dbReference type="EMBL" id="MPL97686.1"/>
    </source>
</evidence>
<sequence>MTHDSRADFAMLMLLNVLNIYGAGNYSIDFIIKNSGKETIDIIKCIKMIIPTTKY</sequence>